<evidence type="ECO:0000256" key="3">
    <source>
        <dbReference type="ARBA" id="ARBA00022603"/>
    </source>
</evidence>
<dbReference type="EC" id="2.1.1.113" evidence="2"/>
<keyword evidence="6" id="KW-0680">Restriction system</keyword>
<reference evidence="8 9" key="1">
    <citation type="submission" date="2020-03" db="EMBL/GenBank/DDBJ databases">
        <title>Genomic Encyclopedia of Type Strains, Phase III (KMG-III): the genomes of soil and plant-associated and newly described type strains.</title>
        <authorList>
            <person name="Whitman W."/>
        </authorList>
    </citation>
    <scope>NUCLEOTIDE SEQUENCE [LARGE SCALE GENOMIC DNA]</scope>
    <source>
        <strain evidence="8 9">CECT 4207</strain>
    </source>
</reference>
<evidence type="ECO:0000256" key="6">
    <source>
        <dbReference type="ARBA" id="ARBA00022747"/>
    </source>
</evidence>
<proteinExistence type="inferred from homology"/>
<dbReference type="EMBL" id="JAAOZD010000014">
    <property type="protein sequence ID" value="NIJ03473.1"/>
    <property type="molecule type" value="Genomic_DNA"/>
</dbReference>
<evidence type="ECO:0000313" key="9">
    <source>
        <dbReference type="Proteomes" id="UP000802392"/>
    </source>
</evidence>
<evidence type="ECO:0000256" key="5">
    <source>
        <dbReference type="ARBA" id="ARBA00022691"/>
    </source>
</evidence>
<protein>
    <recommendedName>
        <fullName evidence="2">site-specific DNA-methyltransferase (cytosine-N(4)-specific)</fullName>
        <ecNumber evidence="2">2.1.1.113</ecNumber>
    </recommendedName>
</protein>
<evidence type="ECO:0000256" key="2">
    <source>
        <dbReference type="ARBA" id="ARBA00012185"/>
    </source>
</evidence>
<dbReference type="Proteomes" id="UP000802392">
    <property type="component" value="Unassembled WGS sequence"/>
</dbReference>
<evidence type="ECO:0000313" key="8">
    <source>
        <dbReference type="EMBL" id="NIJ03473.1"/>
    </source>
</evidence>
<keyword evidence="4 8" id="KW-0808">Transferase</keyword>
<comment type="similarity">
    <text evidence="1">Belongs to the N(4)/N(6)-methyltransferase family. N(4) subfamily.</text>
</comment>
<keyword evidence="9" id="KW-1185">Reference proteome</keyword>
<keyword evidence="3 8" id="KW-0489">Methyltransferase</keyword>
<dbReference type="GO" id="GO:0015667">
    <property type="term" value="F:site-specific DNA-methyltransferase (cytosine-N4-specific) activity"/>
    <property type="evidence" value="ECO:0007669"/>
    <property type="project" value="UniProtKB-EC"/>
</dbReference>
<comment type="caution">
    <text evidence="8">The sequence shown here is derived from an EMBL/GenBank/DDBJ whole genome shotgun (WGS) entry which is preliminary data.</text>
</comment>
<sequence>MMVPELQGALLDDLMAADSSLATVYDPFMGSGTVMLEARYRGLSFHGTDINPMAVLLCDVKANPPSGDDATMALDSVLKDLNEQSEFTLHHFLHIKKWFTEAVILDLSRLRAAIMLQKDLKLRRFLWICLAETVRLVSNSRISTFKLHIYAKEVLEQRRPNAIQMFETVGRSNAKRAGEHWLRLSSSVQADRTPFTTLLRGDVSSDAAAPSSPVDIVMTSPPYGDNHTTVPYGQHSYLPLCWIDSSDLVGDIDKSLFATPSALDTASLGGSRAYRAQRAADLPREYPSMATLLSQISDMPHLESKVVSFVDDYTLALGRISERLRPGGFSLWTLGERRVNGSEMPLVALTKEALEKHGSTHVTTVTRRLKRKRMAVRNRTGATMGTEQILIMQKAVS</sequence>
<dbReference type="GO" id="GO:0032259">
    <property type="term" value="P:methylation"/>
    <property type="evidence" value="ECO:0007669"/>
    <property type="project" value="UniProtKB-KW"/>
</dbReference>
<organism evidence="8 9">
    <name type="scientific">Paenarthrobacter ilicis</name>
    <dbReference type="NCBI Taxonomy" id="43665"/>
    <lineage>
        <taxon>Bacteria</taxon>
        <taxon>Bacillati</taxon>
        <taxon>Actinomycetota</taxon>
        <taxon>Actinomycetes</taxon>
        <taxon>Micrococcales</taxon>
        <taxon>Micrococcaceae</taxon>
        <taxon>Paenarthrobacter</taxon>
    </lineage>
</organism>
<evidence type="ECO:0000256" key="1">
    <source>
        <dbReference type="ARBA" id="ARBA00010203"/>
    </source>
</evidence>
<dbReference type="RefSeq" id="WP_167269709.1">
    <property type="nucleotide sequence ID" value="NZ_BAAAVO010000003.1"/>
</dbReference>
<name>A0ABX0TLL0_9MICC</name>
<comment type="catalytic activity">
    <reaction evidence="7">
        <text>a 2'-deoxycytidine in DNA + S-adenosyl-L-methionine = an N(4)-methyl-2'-deoxycytidine in DNA + S-adenosyl-L-homocysteine + H(+)</text>
        <dbReference type="Rhea" id="RHEA:16857"/>
        <dbReference type="Rhea" id="RHEA-COMP:11369"/>
        <dbReference type="Rhea" id="RHEA-COMP:13674"/>
        <dbReference type="ChEBI" id="CHEBI:15378"/>
        <dbReference type="ChEBI" id="CHEBI:57856"/>
        <dbReference type="ChEBI" id="CHEBI:59789"/>
        <dbReference type="ChEBI" id="CHEBI:85452"/>
        <dbReference type="ChEBI" id="CHEBI:137933"/>
        <dbReference type="EC" id="2.1.1.113"/>
    </reaction>
</comment>
<dbReference type="InterPro" id="IPR029063">
    <property type="entry name" value="SAM-dependent_MTases_sf"/>
</dbReference>
<keyword evidence="5" id="KW-0949">S-adenosyl-L-methionine</keyword>
<evidence type="ECO:0000256" key="7">
    <source>
        <dbReference type="ARBA" id="ARBA00049120"/>
    </source>
</evidence>
<dbReference type="InterPro" id="IPR017985">
    <property type="entry name" value="MeTrfase_CN4_CS"/>
</dbReference>
<evidence type="ECO:0000256" key="4">
    <source>
        <dbReference type="ARBA" id="ARBA00022679"/>
    </source>
</evidence>
<gene>
    <name evidence="8" type="ORF">FHR86_003832</name>
</gene>
<dbReference type="Gene3D" id="3.40.50.150">
    <property type="entry name" value="Vaccinia Virus protein VP39"/>
    <property type="match status" value="2"/>
</dbReference>
<accession>A0ABX0TLL0</accession>
<dbReference type="SUPFAM" id="SSF53335">
    <property type="entry name" value="S-adenosyl-L-methionine-dependent methyltransferases"/>
    <property type="match status" value="2"/>
</dbReference>
<dbReference type="PROSITE" id="PS00093">
    <property type="entry name" value="N4_MTASE"/>
    <property type="match status" value="1"/>
</dbReference>